<name>A0ABV2CUC1_9RHOO</name>
<dbReference type="Pfam" id="PF13451">
    <property type="entry name" value="zf_Tbcl"/>
    <property type="match status" value="1"/>
</dbReference>
<protein>
    <submittedName>
        <fullName evidence="2">Zinc-ribbon domain containing protein</fullName>
    </submittedName>
</protein>
<feature type="domain" description="Probable zinc-binding" evidence="1">
    <location>
        <begin position="35"/>
        <end position="81"/>
    </location>
</feature>
<comment type="caution">
    <text evidence="2">The sequence shown here is derived from an EMBL/GenBank/DDBJ whole genome shotgun (WGS) entry which is preliminary data.</text>
</comment>
<sequence length="140" mass="16701">MVTRSPPKQVPANPREWSVESQRSVAAEFTRFYTDKHYKCRQCKIDCVFLAVDQKRVYEEKKSNINQQRILCEKCFQRASEINASLLKFQERWAEEKSLLEKNKEFLSQWQSLLLEKDRYIRGHSDEAKKNMLARLIKNA</sequence>
<reference evidence="2 3" key="1">
    <citation type="submission" date="2024-07" db="EMBL/GenBank/DDBJ databases">
        <title>Uliginosibacterium paludis KCTC:42655.</title>
        <authorList>
            <person name="Kim M.K."/>
        </authorList>
    </citation>
    <scope>NUCLEOTIDE SEQUENCE [LARGE SCALE GENOMIC DNA]</scope>
    <source>
        <strain evidence="2 3">KCTC 42655</strain>
    </source>
</reference>
<proteinExistence type="predicted"/>
<accession>A0ABV2CUC1</accession>
<evidence type="ECO:0000259" key="1">
    <source>
        <dbReference type="Pfam" id="PF13451"/>
    </source>
</evidence>
<keyword evidence="3" id="KW-1185">Reference proteome</keyword>
<organism evidence="2 3">
    <name type="scientific">Uliginosibacterium paludis</name>
    <dbReference type="NCBI Taxonomy" id="1615952"/>
    <lineage>
        <taxon>Bacteria</taxon>
        <taxon>Pseudomonadati</taxon>
        <taxon>Pseudomonadota</taxon>
        <taxon>Betaproteobacteria</taxon>
        <taxon>Rhodocyclales</taxon>
        <taxon>Zoogloeaceae</taxon>
        <taxon>Uliginosibacterium</taxon>
    </lineage>
</organism>
<dbReference type="EMBL" id="JBEWLZ010000012">
    <property type="protein sequence ID" value="MET1491524.1"/>
    <property type="molecule type" value="Genomic_DNA"/>
</dbReference>
<dbReference type="RefSeq" id="WP_345927342.1">
    <property type="nucleotide sequence ID" value="NZ_JBDIVF010000004.1"/>
</dbReference>
<gene>
    <name evidence="2" type="ORF">ABVT11_16920</name>
</gene>
<evidence type="ECO:0000313" key="3">
    <source>
        <dbReference type="Proteomes" id="UP001548590"/>
    </source>
</evidence>
<evidence type="ECO:0000313" key="2">
    <source>
        <dbReference type="EMBL" id="MET1491524.1"/>
    </source>
</evidence>
<dbReference type="InterPro" id="IPR025306">
    <property type="entry name" value="Zn-bnd_dom_prob"/>
</dbReference>
<dbReference type="Proteomes" id="UP001548590">
    <property type="component" value="Unassembled WGS sequence"/>
</dbReference>